<dbReference type="EMBL" id="BT122704">
    <property type="protein sequence ID" value="ADE76068.1"/>
    <property type="molecule type" value="mRNA"/>
</dbReference>
<dbReference type="AlphaFoldDB" id="D5A949"/>
<proteinExistence type="evidence at transcript level"/>
<name>D5A949_PICSI</name>
<sequence length="46" mass="5297">MKQSIKEALITLIQSFVANALKHWTIPPSLSFIFVRMPIYAQTSFE</sequence>
<reference evidence="1" key="1">
    <citation type="submission" date="2010-04" db="EMBL/GenBank/DDBJ databases">
        <authorList>
            <person name="Reid K.E."/>
            <person name="Liao N."/>
            <person name="Chan S."/>
            <person name="Docking R."/>
            <person name="Taylor G."/>
            <person name="Moore R."/>
            <person name="Mayo M."/>
            <person name="Munro S."/>
            <person name="King J."/>
            <person name="Yanchuk A."/>
            <person name="Holt R."/>
            <person name="Jones S."/>
            <person name="Marra M."/>
            <person name="Ritland C.E."/>
            <person name="Ritland K."/>
            <person name="Bohlmann J."/>
        </authorList>
    </citation>
    <scope>NUCLEOTIDE SEQUENCE</scope>
    <source>
        <tissue evidence="1">Buds collected with no treatment. Collection October 2007</tissue>
    </source>
</reference>
<accession>D5A949</accession>
<protein>
    <submittedName>
        <fullName evidence="1">Uncharacterized protein</fullName>
    </submittedName>
</protein>
<organism evidence="1">
    <name type="scientific">Picea sitchensis</name>
    <name type="common">Sitka spruce</name>
    <name type="synonym">Pinus sitchensis</name>
    <dbReference type="NCBI Taxonomy" id="3332"/>
    <lineage>
        <taxon>Eukaryota</taxon>
        <taxon>Viridiplantae</taxon>
        <taxon>Streptophyta</taxon>
        <taxon>Embryophyta</taxon>
        <taxon>Tracheophyta</taxon>
        <taxon>Spermatophyta</taxon>
        <taxon>Pinopsida</taxon>
        <taxon>Pinidae</taxon>
        <taxon>Conifers I</taxon>
        <taxon>Pinales</taxon>
        <taxon>Pinaceae</taxon>
        <taxon>Picea</taxon>
    </lineage>
</organism>
<evidence type="ECO:0000313" key="1">
    <source>
        <dbReference type="EMBL" id="ADE76068.1"/>
    </source>
</evidence>